<protein>
    <submittedName>
        <fullName evidence="1">Transmembrane protein</fullName>
    </submittedName>
</protein>
<evidence type="ECO:0000313" key="2">
    <source>
        <dbReference type="Proteomes" id="UP000829398"/>
    </source>
</evidence>
<evidence type="ECO:0000313" key="1">
    <source>
        <dbReference type="EMBL" id="KAH9737645.1"/>
    </source>
</evidence>
<organism evidence="1 2">
    <name type="scientific">Citrus sinensis</name>
    <name type="common">Sweet orange</name>
    <name type="synonym">Citrus aurantium var. sinensis</name>
    <dbReference type="NCBI Taxonomy" id="2711"/>
    <lineage>
        <taxon>Eukaryota</taxon>
        <taxon>Viridiplantae</taxon>
        <taxon>Streptophyta</taxon>
        <taxon>Embryophyta</taxon>
        <taxon>Tracheophyta</taxon>
        <taxon>Spermatophyta</taxon>
        <taxon>Magnoliopsida</taxon>
        <taxon>eudicotyledons</taxon>
        <taxon>Gunneridae</taxon>
        <taxon>Pentapetalae</taxon>
        <taxon>rosids</taxon>
        <taxon>malvids</taxon>
        <taxon>Sapindales</taxon>
        <taxon>Rutaceae</taxon>
        <taxon>Aurantioideae</taxon>
        <taxon>Citrus</taxon>
    </lineage>
</organism>
<dbReference type="Proteomes" id="UP000829398">
    <property type="component" value="Chromosome 6"/>
</dbReference>
<reference evidence="2" key="1">
    <citation type="journal article" date="2023" name="Hortic. Res.">
        <title>A chromosome-level phased genome enabling allele-level studies in sweet orange: a case study on citrus Huanglongbing tolerance.</title>
        <authorList>
            <person name="Wu B."/>
            <person name="Yu Q."/>
            <person name="Deng Z."/>
            <person name="Duan Y."/>
            <person name="Luo F."/>
            <person name="Gmitter F. Jr."/>
        </authorList>
    </citation>
    <scope>NUCLEOTIDE SEQUENCE [LARGE SCALE GENOMIC DNA]</scope>
    <source>
        <strain evidence="2">cv. Valencia</strain>
    </source>
</reference>
<keyword evidence="1" id="KW-0472">Membrane</keyword>
<sequence length="204" mass="21582">MVVGGGGDDGWVCVMVVARLMAVVVVGVDGWVCVMVGADSCGSGMAVKRRPMEKGEWTITSVLHDATAVAGSGFGAMLGAVYGFNTGIPFLQNHLKGPKWLPFVTGIPLLLMFSGASAAFGDFHSKSAERRVAGRMRATGGWDGVDKVVMSFGGRIIGYALPKFTQLSVTSYYAASSASHYGISLLTRKIEEGHNSGTWQEKLR</sequence>
<keyword evidence="2" id="KW-1185">Reference proteome</keyword>
<gene>
    <name evidence="1" type="ORF">KPL71_018516</name>
</gene>
<comment type="caution">
    <text evidence="1">The sequence shown here is derived from an EMBL/GenBank/DDBJ whole genome shotgun (WGS) entry which is preliminary data.</text>
</comment>
<dbReference type="EMBL" id="CM039175">
    <property type="protein sequence ID" value="KAH9737645.1"/>
    <property type="molecule type" value="Genomic_DNA"/>
</dbReference>
<name>A0ACB8JYQ6_CITSI</name>
<keyword evidence="1" id="KW-0812">Transmembrane</keyword>
<accession>A0ACB8JYQ6</accession>
<proteinExistence type="predicted"/>